<evidence type="ECO:0000256" key="3">
    <source>
        <dbReference type="ARBA" id="ARBA00022630"/>
    </source>
</evidence>
<dbReference type="AlphaFoldDB" id="X1GTF1"/>
<dbReference type="Pfam" id="PF00881">
    <property type="entry name" value="Nitroreductase"/>
    <property type="match status" value="1"/>
</dbReference>
<dbReference type="GO" id="GO:0016491">
    <property type="term" value="F:oxidoreductase activity"/>
    <property type="evidence" value="ECO:0007669"/>
    <property type="project" value="UniProtKB-KW"/>
</dbReference>
<comment type="caution">
    <text evidence="7">The sequence shown here is derived from an EMBL/GenBank/DDBJ whole genome shotgun (WGS) entry which is preliminary data.</text>
</comment>
<accession>X1GTF1</accession>
<evidence type="ECO:0000256" key="5">
    <source>
        <dbReference type="ARBA" id="ARBA00023002"/>
    </source>
</evidence>
<evidence type="ECO:0000259" key="6">
    <source>
        <dbReference type="Pfam" id="PF00881"/>
    </source>
</evidence>
<evidence type="ECO:0000256" key="2">
    <source>
        <dbReference type="ARBA" id="ARBA00007118"/>
    </source>
</evidence>
<keyword evidence="3" id="KW-0285">Flavoprotein</keyword>
<feature type="domain" description="Nitroreductase" evidence="6">
    <location>
        <begin position="23"/>
        <end position="213"/>
    </location>
</feature>
<dbReference type="EMBL" id="BARU01012037">
    <property type="protein sequence ID" value="GAH36288.1"/>
    <property type="molecule type" value="Genomic_DNA"/>
</dbReference>
<name>X1GTF1_9ZZZZ</name>
<dbReference type="PANTHER" id="PTHR43673:SF2">
    <property type="entry name" value="NITROREDUCTASE"/>
    <property type="match status" value="1"/>
</dbReference>
<dbReference type="SUPFAM" id="SSF55469">
    <property type="entry name" value="FMN-dependent nitroreductase-like"/>
    <property type="match status" value="1"/>
</dbReference>
<comment type="similarity">
    <text evidence="2">Belongs to the nitroreductase family.</text>
</comment>
<feature type="non-terminal residue" evidence="7">
    <location>
        <position position="1"/>
    </location>
</feature>
<evidence type="ECO:0000313" key="7">
    <source>
        <dbReference type="EMBL" id="GAH36288.1"/>
    </source>
</evidence>
<proteinExistence type="inferred from homology"/>
<comment type="cofactor">
    <cofactor evidence="1">
        <name>FMN</name>
        <dbReference type="ChEBI" id="CHEBI:58210"/>
    </cofactor>
</comment>
<reference evidence="7" key="1">
    <citation type="journal article" date="2014" name="Front. Microbiol.">
        <title>High frequency of phylogenetically diverse reductive dehalogenase-homologous genes in deep subseafloor sedimentary metagenomes.</title>
        <authorList>
            <person name="Kawai M."/>
            <person name="Futagami T."/>
            <person name="Toyoda A."/>
            <person name="Takaki Y."/>
            <person name="Nishi S."/>
            <person name="Hori S."/>
            <person name="Arai W."/>
            <person name="Tsubouchi T."/>
            <person name="Morono Y."/>
            <person name="Uchiyama I."/>
            <person name="Ito T."/>
            <person name="Fujiyama A."/>
            <person name="Inagaki F."/>
            <person name="Takami H."/>
        </authorList>
    </citation>
    <scope>NUCLEOTIDE SEQUENCE</scope>
    <source>
        <strain evidence="7">Expedition CK06-06</strain>
    </source>
</reference>
<gene>
    <name evidence="7" type="ORF">S03H2_22372</name>
</gene>
<protein>
    <recommendedName>
        <fullName evidence="6">Nitroreductase domain-containing protein</fullName>
    </recommendedName>
</protein>
<dbReference type="Gene3D" id="3.40.109.10">
    <property type="entry name" value="NADH Oxidase"/>
    <property type="match status" value="1"/>
</dbReference>
<dbReference type="PANTHER" id="PTHR43673">
    <property type="entry name" value="NAD(P)H NITROREDUCTASE YDGI-RELATED"/>
    <property type="match status" value="1"/>
</dbReference>
<sequence>EKANIKFSIPESGAPFNEVEEVIYRRRSVRLYKKKQVPEYLIKRILETARFAPSAGNAQTWKYIVVRDKEMIEEMTADILKACRFISKLFYYIDNGSKVKSVVSRIFQRLMPSESHPIPFIASHLIAEGKAGIFHGAPTLIFLLVDKRAPGDSAIEAGITGQTMDLTAHSFGLGTCWVSFAKLLFKGTNKRKWKKKLNIKYPYSFVTTLAIGHPVGEPDNYVVRETKKTDWFGTNGEFKIVS</sequence>
<dbReference type="InterPro" id="IPR000415">
    <property type="entry name" value="Nitroreductase-like"/>
</dbReference>
<evidence type="ECO:0000256" key="4">
    <source>
        <dbReference type="ARBA" id="ARBA00022643"/>
    </source>
</evidence>
<keyword evidence="4" id="KW-0288">FMN</keyword>
<keyword evidence="5" id="KW-0560">Oxidoreductase</keyword>
<dbReference type="InterPro" id="IPR029479">
    <property type="entry name" value="Nitroreductase"/>
</dbReference>
<organism evidence="7">
    <name type="scientific">marine sediment metagenome</name>
    <dbReference type="NCBI Taxonomy" id="412755"/>
    <lineage>
        <taxon>unclassified sequences</taxon>
        <taxon>metagenomes</taxon>
        <taxon>ecological metagenomes</taxon>
    </lineage>
</organism>
<evidence type="ECO:0000256" key="1">
    <source>
        <dbReference type="ARBA" id="ARBA00001917"/>
    </source>
</evidence>